<dbReference type="AlphaFoldDB" id="Q9AF36"/>
<dbReference type="Gene3D" id="3.30.70.20">
    <property type="match status" value="1"/>
</dbReference>
<gene>
    <name evidence="1" type="primary">dsrB</name>
</gene>
<proteinExistence type="predicted"/>
<reference evidence="1" key="2">
    <citation type="journal article" date="2001" name="Appl. Environ. Microbiol.">
        <title>Diversity and characterization of sulfate-reducing bacteria in groundwater at a uranium mill tailings site.</title>
        <authorList>
            <person name="Chang Y.J."/>
            <person name="Peacock A.D."/>
            <person name="Long P.E."/>
            <person name="Stephen J.R."/>
            <person name="McKinley J.P."/>
            <person name="Macnaughton S.J."/>
            <person name="Hussain A.K."/>
            <person name="Saxton A.M."/>
            <person name="White D.C."/>
        </authorList>
    </citation>
    <scope>NUCLEOTIDE SEQUENCE</scope>
</reference>
<protein>
    <submittedName>
        <fullName evidence="1">Dissimilatory sulfite reductase subunit B</fullName>
    </submittedName>
</protein>
<sequence length="142" mass="15252">SKLEPLKADLKANPMFPIGGTGAGVTNIVHTQGWIHLPHPGDRCLWCREGGHGRSLHALPVHGSAGPGAYRPGLLSEYVWRGPLFGYRYPRVPPQAAPYSARPYQFICELPLAIAACPTGAIKPATVEGKKSVSVNAPRCMF</sequence>
<accession>Q9AF36</accession>
<evidence type="ECO:0000313" key="1">
    <source>
        <dbReference type="EMBL" id="AAK15417.1"/>
    </source>
</evidence>
<feature type="non-terminal residue" evidence="1">
    <location>
        <position position="142"/>
    </location>
</feature>
<name>Q9AF36_9BACT</name>
<feature type="non-terminal residue" evidence="1">
    <location>
        <position position="1"/>
    </location>
</feature>
<reference evidence="1" key="1">
    <citation type="submission" date="2000-11" db="EMBL/GenBank/DDBJ databases">
        <authorList>
            <person name="Chang Y.-J."/>
            <person name="Peacock A.D."/>
            <person name="Long P.E."/>
            <person name="Stepheon J."/>
            <person name="McKinley J.P."/>
            <person name="Macnaughton S.J."/>
            <person name="Hussain A."/>
            <person name="Saxton A.M."/>
            <person name="White D.C."/>
        </authorList>
    </citation>
    <scope>NUCLEOTIDE SEQUENCE</scope>
</reference>
<organism evidence="1">
    <name type="scientific">uncultured sulfate-reducing bacterium</name>
    <dbReference type="NCBI Taxonomy" id="153939"/>
    <lineage>
        <taxon>Bacteria</taxon>
        <taxon>environmental samples</taxon>
    </lineage>
</organism>
<dbReference type="EMBL" id="AY015600">
    <property type="protein sequence ID" value="AAK15417.1"/>
    <property type="molecule type" value="Genomic_DNA"/>
</dbReference>